<dbReference type="SUPFAM" id="SSF81296">
    <property type="entry name" value="E set domains"/>
    <property type="match status" value="1"/>
</dbReference>
<dbReference type="SMART" id="SM00248">
    <property type="entry name" value="ANK"/>
    <property type="match status" value="2"/>
</dbReference>
<dbReference type="Pfam" id="PF12796">
    <property type="entry name" value="Ank_2"/>
    <property type="match status" value="1"/>
</dbReference>
<evidence type="ECO:0000256" key="1">
    <source>
        <dbReference type="ARBA" id="ARBA00022737"/>
    </source>
</evidence>
<feature type="compositionally biased region" description="Acidic residues" evidence="4">
    <location>
        <begin position="1105"/>
        <end position="1117"/>
    </location>
</feature>
<dbReference type="Proteomes" id="UP000234474">
    <property type="component" value="Unassembled WGS sequence"/>
</dbReference>
<feature type="repeat" description="ANK" evidence="3">
    <location>
        <begin position="975"/>
        <end position="1007"/>
    </location>
</feature>
<dbReference type="RefSeq" id="XP_024682710.1">
    <property type="nucleotide sequence ID" value="XM_024829858.1"/>
</dbReference>
<accession>A0A2I1C936</accession>
<evidence type="ECO:0000256" key="4">
    <source>
        <dbReference type="SAM" id="MobiDB-lite"/>
    </source>
</evidence>
<feature type="compositionally biased region" description="Low complexity" evidence="4">
    <location>
        <begin position="758"/>
        <end position="769"/>
    </location>
</feature>
<feature type="domain" description="IPT/TIG" evidence="6">
    <location>
        <begin position="785"/>
        <end position="852"/>
    </location>
</feature>
<keyword evidence="9" id="KW-1185">Reference proteome</keyword>
<keyword evidence="5" id="KW-0812">Transmembrane</keyword>
<feature type="domain" description="SPT23/MGA2-like DNA-binding" evidence="7">
    <location>
        <begin position="323"/>
        <end position="557"/>
    </location>
</feature>
<dbReference type="SUPFAM" id="SSF48403">
    <property type="entry name" value="Ankyrin repeat"/>
    <property type="match status" value="1"/>
</dbReference>
<dbReference type="Gene3D" id="2.60.40.10">
    <property type="entry name" value="Immunoglobulins"/>
    <property type="match status" value="1"/>
</dbReference>
<comment type="caution">
    <text evidence="8">The sequence shown here is derived from an EMBL/GenBank/DDBJ whole genome shotgun (WGS) entry which is preliminary data.</text>
</comment>
<feature type="compositionally biased region" description="Polar residues" evidence="4">
    <location>
        <begin position="706"/>
        <end position="719"/>
    </location>
</feature>
<dbReference type="InterPro" id="IPR036770">
    <property type="entry name" value="Ankyrin_rpt-contain_sf"/>
</dbReference>
<evidence type="ECO:0000256" key="5">
    <source>
        <dbReference type="SAM" id="Phobius"/>
    </source>
</evidence>
<reference evidence="9" key="1">
    <citation type="journal article" date="2018" name="Proc. Natl. Acad. Sci. U.S.A.">
        <title>Linking secondary metabolites to gene clusters through genome sequencing of six diverse Aspergillus species.</title>
        <authorList>
            <person name="Kaerboelling I."/>
            <person name="Vesth T.C."/>
            <person name="Frisvad J.C."/>
            <person name="Nybo J.L."/>
            <person name="Theobald S."/>
            <person name="Kuo A."/>
            <person name="Bowyer P."/>
            <person name="Matsuda Y."/>
            <person name="Mondo S."/>
            <person name="Lyhne E.K."/>
            <person name="Kogle M.E."/>
            <person name="Clum A."/>
            <person name="Lipzen A."/>
            <person name="Salamov A."/>
            <person name="Ngan C.Y."/>
            <person name="Daum C."/>
            <person name="Chiniquy J."/>
            <person name="Barry K."/>
            <person name="LaButti K."/>
            <person name="Haridas S."/>
            <person name="Simmons B.A."/>
            <person name="Magnuson J.K."/>
            <person name="Mortensen U.H."/>
            <person name="Larsen T.O."/>
            <person name="Grigoriev I.V."/>
            <person name="Baker S.E."/>
            <person name="Andersen M.R."/>
        </authorList>
    </citation>
    <scope>NUCLEOTIDE SEQUENCE [LARGE SCALE GENOMIC DNA]</scope>
    <source>
        <strain evidence="9">IBT 16806</strain>
    </source>
</reference>
<feature type="compositionally biased region" description="Low complexity" evidence="4">
    <location>
        <begin position="98"/>
        <end position="116"/>
    </location>
</feature>
<dbReference type="VEuPathDB" id="FungiDB:P174DRAFT_460221"/>
<proteinExistence type="predicted"/>
<dbReference type="PANTHER" id="PTHR24180:SF45">
    <property type="entry name" value="POLY [ADP-RIBOSE] POLYMERASE TANKYRASE"/>
    <property type="match status" value="1"/>
</dbReference>
<evidence type="ECO:0000313" key="9">
    <source>
        <dbReference type="Proteomes" id="UP000234474"/>
    </source>
</evidence>
<evidence type="ECO:0000259" key="7">
    <source>
        <dbReference type="Pfam" id="PF25603"/>
    </source>
</evidence>
<dbReference type="OrthoDB" id="71307at2759"/>
<evidence type="ECO:0000256" key="3">
    <source>
        <dbReference type="PROSITE-ProRule" id="PRU00023"/>
    </source>
</evidence>
<feature type="region of interest" description="Disordered" evidence="4">
    <location>
        <begin position="404"/>
        <end position="432"/>
    </location>
</feature>
<organism evidence="8 9">
    <name type="scientific">Aspergillus novofumigatus (strain IBT 16806)</name>
    <dbReference type="NCBI Taxonomy" id="1392255"/>
    <lineage>
        <taxon>Eukaryota</taxon>
        <taxon>Fungi</taxon>
        <taxon>Dikarya</taxon>
        <taxon>Ascomycota</taxon>
        <taxon>Pezizomycotina</taxon>
        <taxon>Eurotiomycetes</taxon>
        <taxon>Eurotiomycetidae</taxon>
        <taxon>Eurotiales</taxon>
        <taxon>Aspergillaceae</taxon>
        <taxon>Aspergillus</taxon>
        <taxon>Aspergillus subgen. Fumigati</taxon>
    </lineage>
</organism>
<dbReference type="CDD" id="cd00102">
    <property type="entry name" value="IPT"/>
    <property type="match status" value="1"/>
</dbReference>
<dbReference type="InterPro" id="IPR002110">
    <property type="entry name" value="Ankyrin_rpt"/>
</dbReference>
<dbReference type="InterPro" id="IPR002909">
    <property type="entry name" value="IPT_dom"/>
</dbReference>
<feature type="region of interest" description="Disordered" evidence="4">
    <location>
        <begin position="1093"/>
        <end position="1147"/>
    </location>
</feature>
<dbReference type="Gene3D" id="1.25.40.20">
    <property type="entry name" value="Ankyrin repeat-containing domain"/>
    <property type="match status" value="1"/>
</dbReference>
<feature type="compositionally biased region" description="Polar residues" evidence="4">
    <location>
        <begin position="225"/>
        <end position="271"/>
    </location>
</feature>
<feature type="compositionally biased region" description="Polar residues" evidence="4">
    <location>
        <begin position="732"/>
        <end position="748"/>
    </location>
</feature>
<protein>
    <submittedName>
        <fullName evidence="8">Putative spt23-related suppressor protein</fullName>
    </submittedName>
</protein>
<dbReference type="PROSITE" id="PS50088">
    <property type="entry name" value="ANK_REPEAT"/>
    <property type="match status" value="2"/>
</dbReference>
<evidence type="ECO:0000313" key="8">
    <source>
        <dbReference type="EMBL" id="PKX94115.1"/>
    </source>
</evidence>
<feature type="region of interest" description="Disordered" evidence="4">
    <location>
        <begin position="606"/>
        <end position="719"/>
    </location>
</feature>
<dbReference type="InterPro" id="IPR013783">
    <property type="entry name" value="Ig-like_fold"/>
</dbReference>
<keyword evidence="1" id="KW-0677">Repeat</keyword>
<dbReference type="Pfam" id="PF01833">
    <property type="entry name" value="TIG"/>
    <property type="match status" value="1"/>
</dbReference>
<keyword evidence="2 3" id="KW-0040">ANK repeat</keyword>
<gene>
    <name evidence="8" type="ORF">P174DRAFT_460221</name>
</gene>
<feature type="region of interest" description="Disordered" evidence="4">
    <location>
        <begin position="732"/>
        <end position="778"/>
    </location>
</feature>
<dbReference type="InterPro" id="IPR057962">
    <property type="entry name" value="SPT23_MGA2_DBD"/>
</dbReference>
<feature type="region of interest" description="Disordered" evidence="4">
    <location>
        <begin position="97"/>
        <end position="133"/>
    </location>
</feature>
<name>A0A2I1C936_ASPN1</name>
<feature type="region of interest" description="Disordered" evidence="4">
    <location>
        <begin position="1225"/>
        <end position="1253"/>
    </location>
</feature>
<keyword evidence="5" id="KW-0472">Membrane</keyword>
<dbReference type="Pfam" id="PF25603">
    <property type="entry name" value="SPT23_MGA2_DBD"/>
    <property type="match status" value="1"/>
</dbReference>
<dbReference type="InterPro" id="IPR014756">
    <property type="entry name" value="Ig_E-set"/>
</dbReference>
<dbReference type="STRING" id="1392255.A0A2I1C936"/>
<feature type="compositionally biased region" description="Polar residues" evidence="4">
    <location>
        <begin position="611"/>
        <end position="634"/>
    </location>
</feature>
<evidence type="ECO:0000256" key="2">
    <source>
        <dbReference type="ARBA" id="ARBA00023043"/>
    </source>
</evidence>
<dbReference type="GeneID" id="36537184"/>
<feature type="compositionally biased region" description="Polar residues" evidence="4">
    <location>
        <begin position="656"/>
        <end position="669"/>
    </location>
</feature>
<feature type="repeat" description="ANK" evidence="3">
    <location>
        <begin position="1008"/>
        <end position="1040"/>
    </location>
</feature>
<dbReference type="InterPro" id="IPR051637">
    <property type="entry name" value="Ank_repeat_dom-contain_49"/>
</dbReference>
<keyword evidence="5" id="KW-1133">Transmembrane helix</keyword>
<dbReference type="OMA" id="HPMMRRI"/>
<evidence type="ECO:0000259" key="6">
    <source>
        <dbReference type="Pfam" id="PF01833"/>
    </source>
</evidence>
<feature type="transmembrane region" description="Helical" evidence="5">
    <location>
        <begin position="1326"/>
        <end position="1347"/>
    </location>
</feature>
<sequence length="1374" mass="150285">MMGPVEAASSPVFPSLDPIVVDDEMENPYQDTDLSFLDSTRLQMNEAAGQDFDDLFARSHSSRTVTDSESVCLSPSELSIKRHFQEHDALRQPKIVASDSPAESPDNSSPSSSSDSPRNHGRNTSVASTTSVTHSDHANIMPFGYATEDWINSELGSMKEETSMFGFDPSLPAMEGVFPVETDLESSNKAMDAAFDFESAASSPSALKTDSTTQPKIQKRLKSQMRGTSHSTSRQSTSPQFRHSVSPFTVSKMPSQSRSSSNQWAGQSPSSLLEESFGGINMNGGSPLNGNFNFASNGFPFGINFAPSPPQNNMKAEATQRHVLTVHPTSLKSRVETQIPIRLTLYPMPSGVKKLRLPTHTISKPKFLAPPSADRSADTLQLHTSLVCTSAMQDQTKLRKAFARARGETRYRTSSSSPNATEELPEDDKPLDGGEVKICSGCIQRERKRAFRKKQRKPEEDELFQKDEEKRVIVFNTNEIKDWAEPSKHAMPGCTDAPAPVIPAGAMQVELPMRIACYCRHQNEKLGFQVIFTVKDHMDNVIAQAITNSIMITDDHKTHAPRLLPPRALLHLSPMGHNCPDRNREVVNPVPAVGLQQRFNSQYQMPAGSFANGQKNATSSSQTPRSLSRQTSPNDFPGPMTKRRKHSNSGRLPSELTMTKLENGQSSAGNDAPFNAARGFASPTERPFVTSSAMSGQFANGPPTPNSGDNNPFFNPSATQTSLDTFIQQQLMSAPNSAQPSRPGTPGNSARHGFQDQSLNLSLGSSTSTPAWPPLTNAGNRLPSVIHKVVPAEGSITGGTEVTLLGSGFYPGMEVVFGDTLATTTTFWGDKCLNCLTPPALQPGMVAVVFKHEHPTFGQMQPAQPLMPKQQQFFRYVDDRELQMYRLALGILGQKLGNQADAFQTAQQIMGSDPKAVFNLQKDFSAGSGGHQRQVPGLESQGKLGDLDSKMLTYLEFIDLDDNPRPPKYNSRCATGQTLLHFASSLGLTRFVAGLLARGANPEVKDSTGNTPMHLAALHGHAHIVNRLRLAGADVNARSIRGFTPADLATTLPAHQAALIPARHNRSRSVGSVTSLRRRHSSSASLHSLWESSSVSGSLDPATYESDDDGDDSDDQLDFTISRRSSLHQDVPGPLPSSEQTAVQEARPFSPPAALVAWRNQLQAQINQFQQSVANAFPNLPALPPMPALPDYQAHPMMRRITNLVPHRPTTSWSSKDGWWDLLTGNSAPSTTEPPSYEELYPGQNRQDEEEASQVKKATLLRAAAEAVVDQHFESQASTSITESSKQDNDDIKDIRIGSKLISREQQKHLREQQARRMKGLGSDRNLYFIWLPLLLLVICAWMRSYVPGIWQGASDVYGFVKTRYMRGALDVGS</sequence>
<feature type="region of interest" description="Disordered" evidence="4">
    <location>
        <begin position="199"/>
        <end position="271"/>
    </location>
</feature>
<dbReference type="PROSITE" id="PS50297">
    <property type="entry name" value="ANK_REP_REGION"/>
    <property type="match status" value="2"/>
</dbReference>
<dbReference type="PANTHER" id="PTHR24180">
    <property type="entry name" value="CYCLIN-DEPENDENT KINASE INHIBITOR 2C-RELATED"/>
    <property type="match status" value="1"/>
</dbReference>
<feature type="compositionally biased region" description="Polar residues" evidence="4">
    <location>
        <begin position="1225"/>
        <end position="1234"/>
    </location>
</feature>
<feature type="compositionally biased region" description="Polar residues" evidence="4">
    <location>
        <begin position="689"/>
        <end position="698"/>
    </location>
</feature>
<dbReference type="EMBL" id="MSZS01000004">
    <property type="protein sequence ID" value="PKX94115.1"/>
    <property type="molecule type" value="Genomic_DNA"/>
</dbReference>
<feature type="compositionally biased region" description="Low complexity" evidence="4">
    <location>
        <begin position="124"/>
        <end position="133"/>
    </location>
</feature>